<dbReference type="PROSITE" id="PS51257">
    <property type="entry name" value="PROKAR_LIPOPROTEIN"/>
    <property type="match status" value="1"/>
</dbReference>
<evidence type="ECO:0000313" key="2">
    <source>
        <dbReference type="Proteomes" id="UP000308744"/>
    </source>
</evidence>
<accession>A0A4U2Y172</accession>
<evidence type="ECO:0000313" key="1">
    <source>
        <dbReference type="EMBL" id="TKI53262.1"/>
    </source>
</evidence>
<evidence type="ECO:0008006" key="3">
    <source>
        <dbReference type="Google" id="ProtNLM"/>
    </source>
</evidence>
<name>A0A4U2Y172_9BACI</name>
<organism evidence="1 2">
    <name type="scientific">Lysinibacillus mangiferihumi</name>
    <dbReference type="NCBI Taxonomy" id="1130819"/>
    <lineage>
        <taxon>Bacteria</taxon>
        <taxon>Bacillati</taxon>
        <taxon>Bacillota</taxon>
        <taxon>Bacilli</taxon>
        <taxon>Bacillales</taxon>
        <taxon>Bacillaceae</taxon>
        <taxon>Lysinibacillus</taxon>
    </lineage>
</organism>
<dbReference type="RefSeq" id="WP_137067867.1">
    <property type="nucleotide sequence ID" value="NZ_SZPU01000124.1"/>
</dbReference>
<sequence length="360" mass="42503">MIFFKRIPHFFMFLTIVLLICGCTNEDTKSKDINYKVLVDKLEEDINIVSPLYYQTINGASKVWLWKDKKIVNSSTEDFVYPFFEAFPTEPLKRLEAQLDIHNSIEEEYGQWFFYDNTENYEVFIFDSWNNKENNDKEWQVFFLNDELKQITIEKESIYMELAGHQVTENEVYIYSSNKEDIIVYKIDVATFEMDKYTIPFSLFNVSDLIMNVGQFFIQDNTFILSTSDFTDSNGKNNNGVFLVYDFNTKKAETIFIDHGIYKVFPYNDEFIVLSSDENNNTYLKSYDQAFNLIESKKIDIKSEQGSMYVRKNLWQVNDDKLYGTMSIDGLNIDYLVVIDINNAEVLYQMELINVNHKSQ</sequence>
<feature type="non-terminal residue" evidence="1">
    <location>
        <position position="360"/>
    </location>
</feature>
<protein>
    <recommendedName>
        <fullName evidence="3">Lipoprotein</fullName>
    </recommendedName>
</protein>
<dbReference type="EMBL" id="SZPU01000124">
    <property type="protein sequence ID" value="TKI53262.1"/>
    <property type="molecule type" value="Genomic_DNA"/>
</dbReference>
<keyword evidence="2" id="KW-1185">Reference proteome</keyword>
<gene>
    <name evidence="1" type="ORF">FC756_25165</name>
</gene>
<comment type="caution">
    <text evidence="1">The sequence shown here is derived from an EMBL/GenBank/DDBJ whole genome shotgun (WGS) entry which is preliminary data.</text>
</comment>
<proteinExistence type="predicted"/>
<reference evidence="1 2" key="1">
    <citation type="submission" date="2019-04" db="EMBL/GenBank/DDBJ databases">
        <title>Lysinibacillus genome sequencing.</title>
        <authorList>
            <person name="Dunlap C."/>
        </authorList>
    </citation>
    <scope>NUCLEOTIDE SEQUENCE [LARGE SCALE GENOMIC DNA]</scope>
    <source>
        <strain evidence="1 2">CCTCC AB 2010389</strain>
    </source>
</reference>
<dbReference type="Proteomes" id="UP000308744">
    <property type="component" value="Unassembled WGS sequence"/>
</dbReference>
<dbReference type="AlphaFoldDB" id="A0A4U2Y172"/>